<dbReference type="OrthoDB" id="4285266at2"/>
<organism evidence="2 3">
    <name type="scientific">Streptomyces aidingensis</name>
    <dbReference type="NCBI Taxonomy" id="910347"/>
    <lineage>
        <taxon>Bacteria</taxon>
        <taxon>Bacillati</taxon>
        <taxon>Actinomycetota</taxon>
        <taxon>Actinomycetes</taxon>
        <taxon>Kitasatosporales</taxon>
        <taxon>Streptomycetaceae</taxon>
        <taxon>Streptomyces</taxon>
    </lineage>
</organism>
<sequence length="294" mass="33042">MITDIESATPALCRLQLGSELRRLRLAAGLKGSQVVKRLLWSPSKLTRLETGENTTVEQADVMALCELYGADAETRTHLMGYAAVTKTRKDWWQSPEYRPVIKPVFKAFLGLEATASALHNYEAEFVPGLLQTEAYVRTIHRDAHRGMPEEDVNRLVAVRMARQEALRERRPPLRFTAIINEAVLLRRVGSAELMREQLTHIVELAEALPNVRVQVVPFRAGRHPGMNGSFAILHFPEGAALKSIVYLENLADAWVGRQPSDVERYEEAFTDLQALAPGPEESLDMIKKAIEEH</sequence>
<dbReference type="CDD" id="cd00093">
    <property type="entry name" value="HTH_XRE"/>
    <property type="match status" value="1"/>
</dbReference>
<dbReference type="InterPro" id="IPR010982">
    <property type="entry name" value="Lambda_DNA-bd_dom_sf"/>
</dbReference>
<dbReference type="PROSITE" id="PS50943">
    <property type="entry name" value="HTH_CROC1"/>
    <property type="match status" value="1"/>
</dbReference>
<name>A0A1I1S3A6_9ACTN</name>
<dbReference type="RefSeq" id="WP_093840777.1">
    <property type="nucleotide sequence ID" value="NZ_FOLM01000014.1"/>
</dbReference>
<dbReference type="EMBL" id="FOLM01000014">
    <property type="protein sequence ID" value="SFD41074.1"/>
    <property type="molecule type" value="Genomic_DNA"/>
</dbReference>
<dbReference type="Gene3D" id="1.10.260.40">
    <property type="entry name" value="lambda repressor-like DNA-binding domains"/>
    <property type="match status" value="1"/>
</dbReference>
<proteinExistence type="predicted"/>
<dbReference type="InterPro" id="IPR001387">
    <property type="entry name" value="Cro/C1-type_HTH"/>
</dbReference>
<dbReference type="Pfam" id="PF13560">
    <property type="entry name" value="HTH_31"/>
    <property type="match status" value="1"/>
</dbReference>
<accession>A0A1I1S3A6</accession>
<reference evidence="2 3" key="1">
    <citation type="submission" date="2016-10" db="EMBL/GenBank/DDBJ databases">
        <authorList>
            <person name="de Groot N.N."/>
        </authorList>
    </citation>
    <scope>NUCLEOTIDE SEQUENCE [LARGE SCALE GENOMIC DNA]</scope>
    <source>
        <strain evidence="2 3">CGMCC 4.5739</strain>
    </source>
</reference>
<evidence type="ECO:0000313" key="3">
    <source>
        <dbReference type="Proteomes" id="UP000199207"/>
    </source>
</evidence>
<dbReference type="SUPFAM" id="SSF47413">
    <property type="entry name" value="lambda repressor-like DNA-binding domains"/>
    <property type="match status" value="1"/>
</dbReference>
<feature type="domain" description="HTH cro/C1-type" evidence="1">
    <location>
        <begin position="21"/>
        <end position="76"/>
    </location>
</feature>
<protein>
    <submittedName>
        <fullName evidence="2">Helix-turn-helix domain-containing protein</fullName>
    </submittedName>
</protein>
<dbReference type="InterPro" id="IPR043917">
    <property type="entry name" value="DUF5753"/>
</dbReference>
<dbReference type="Proteomes" id="UP000199207">
    <property type="component" value="Unassembled WGS sequence"/>
</dbReference>
<evidence type="ECO:0000259" key="1">
    <source>
        <dbReference type="PROSITE" id="PS50943"/>
    </source>
</evidence>
<dbReference type="STRING" id="910347.SAMN05421773_114166"/>
<dbReference type="SMART" id="SM00530">
    <property type="entry name" value="HTH_XRE"/>
    <property type="match status" value="1"/>
</dbReference>
<keyword evidence="3" id="KW-1185">Reference proteome</keyword>
<dbReference type="GO" id="GO:0003677">
    <property type="term" value="F:DNA binding"/>
    <property type="evidence" value="ECO:0007669"/>
    <property type="project" value="InterPro"/>
</dbReference>
<gene>
    <name evidence="2" type="ORF">SAMN05421773_114166</name>
</gene>
<dbReference type="AlphaFoldDB" id="A0A1I1S3A6"/>
<evidence type="ECO:0000313" key="2">
    <source>
        <dbReference type="EMBL" id="SFD41074.1"/>
    </source>
</evidence>
<dbReference type="Pfam" id="PF19054">
    <property type="entry name" value="DUF5753"/>
    <property type="match status" value="1"/>
</dbReference>